<organism evidence="1 2">
    <name type="scientific">Oopsacas minuta</name>
    <dbReference type="NCBI Taxonomy" id="111878"/>
    <lineage>
        <taxon>Eukaryota</taxon>
        <taxon>Metazoa</taxon>
        <taxon>Porifera</taxon>
        <taxon>Hexactinellida</taxon>
        <taxon>Hexasterophora</taxon>
        <taxon>Lyssacinosida</taxon>
        <taxon>Leucopsacidae</taxon>
        <taxon>Oopsacas</taxon>
    </lineage>
</organism>
<accession>A0AAV7KFL5</accession>
<dbReference type="AlphaFoldDB" id="A0AAV7KFL5"/>
<reference evidence="1 2" key="1">
    <citation type="journal article" date="2023" name="BMC Biol.">
        <title>The compact genome of the sponge Oopsacas minuta (Hexactinellida) is lacking key metazoan core genes.</title>
        <authorList>
            <person name="Santini S."/>
            <person name="Schenkelaars Q."/>
            <person name="Jourda C."/>
            <person name="Duchesne M."/>
            <person name="Belahbib H."/>
            <person name="Rocher C."/>
            <person name="Selva M."/>
            <person name="Riesgo A."/>
            <person name="Vervoort M."/>
            <person name="Leys S.P."/>
            <person name="Kodjabachian L."/>
            <person name="Le Bivic A."/>
            <person name="Borchiellini C."/>
            <person name="Claverie J.M."/>
            <person name="Renard E."/>
        </authorList>
    </citation>
    <scope>NUCLEOTIDE SEQUENCE [LARGE SCALE GENOMIC DNA]</scope>
    <source>
        <strain evidence="1">SPO-2</strain>
    </source>
</reference>
<keyword evidence="2" id="KW-1185">Reference proteome</keyword>
<evidence type="ECO:0000313" key="2">
    <source>
        <dbReference type="Proteomes" id="UP001165289"/>
    </source>
</evidence>
<sequence>MRQIEDEYVIQPVSLSHTFELTNINQNISFNAFQISLNSSILYTENIDIELLTCVSNLMFDYRLNFPFIEVILIQTDVITDPLQTQLRVIINNSTFSITTINLLPQHNIHIPTFSDDTYYIHVSHNHQVWSLVFMESLDFTPFEEVLYQVGSGNEDFSILNRF</sequence>
<name>A0AAV7KFL5_9METZ</name>
<gene>
    <name evidence="1" type="ORF">LOD99_10734</name>
</gene>
<evidence type="ECO:0000313" key="1">
    <source>
        <dbReference type="EMBL" id="KAI6659485.1"/>
    </source>
</evidence>
<comment type="caution">
    <text evidence="1">The sequence shown here is derived from an EMBL/GenBank/DDBJ whole genome shotgun (WGS) entry which is preliminary data.</text>
</comment>
<dbReference type="Proteomes" id="UP001165289">
    <property type="component" value="Unassembled WGS sequence"/>
</dbReference>
<dbReference type="EMBL" id="JAKMXF010000057">
    <property type="protein sequence ID" value="KAI6659485.1"/>
    <property type="molecule type" value="Genomic_DNA"/>
</dbReference>
<proteinExistence type="predicted"/>
<protein>
    <submittedName>
        <fullName evidence="1">Uncharacterized protein</fullName>
    </submittedName>
</protein>